<proteinExistence type="inferred from homology"/>
<accession>A0A194AEB0</accession>
<evidence type="ECO:0000256" key="2">
    <source>
        <dbReference type="ARBA" id="ARBA00022857"/>
    </source>
</evidence>
<dbReference type="InterPro" id="IPR020843">
    <property type="entry name" value="ER"/>
</dbReference>
<sequence>MKMIVATCGEAADSPRAFVLQDQPVPEPQGRDILVGINAMGMNPVDTKVRTGMEGERVLGWDACGIVEAVGSEVAGFAIGDRVFYAGDLTRPGTNTEYHLVDERIVAKAPASLSDAQVAAMPLTSITAWEALFERLQFVPEPGANRGQSIMIIGGAGGVGSIATQLAHWAGLTVYATASRPETAAWCKKLGADGIVNHRKNLAEELAAAGAGQVDAIFCTTHLERHWQAMADSIRPQGKVVFIDDPEHPLDLTVFKMKSVTLVWEFMYTRSMFQTPDMAEQGKLLTRVSGLLEDGTLVSTLSETLTGLTVENIRAMHIRQESGAMVGKQVLVV</sequence>
<protein>
    <recommendedName>
        <fullName evidence="3">Zinc-type alcohol dehydrogenase-like protein</fullName>
    </recommendedName>
</protein>
<evidence type="ECO:0000259" key="4">
    <source>
        <dbReference type="SMART" id="SM00829"/>
    </source>
</evidence>
<dbReference type="InterPro" id="IPR014182">
    <property type="entry name" value="ADH_Zn_typ-1"/>
</dbReference>
<feature type="domain" description="Enoyl reductase (ER)" evidence="4">
    <location>
        <begin position="13"/>
        <end position="331"/>
    </location>
</feature>
<dbReference type="Gene3D" id="3.90.180.10">
    <property type="entry name" value="Medium-chain alcohol dehydrogenases, catalytic domain"/>
    <property type="match status" value="1"/>
</dbReference>
<dbReference type="PANTHER" id="PTHR44154:SF1">
    <property type="entry name" value="QUINONE OXIDOREDUCTASE"/>
    <property type="match status" value="1"/>
</dbReference>
<dbReference type="OrthoDB" id="9785812at2"/>
<name>A0A194AEB0_9BACT</name>
<dbReference type="InterPro" id="IPR011032">
    <property type="entry name" value="GroES-like_sf"/>
</dbReference>
<keyword evidence="3" id="KW-0862">Zinc</keyword>
<dbReference type="SUPFAM" id="SSF51735">
    <property type="entry name" value="NAD(P)-binding Rossmann-fold domains"/>
    <property type="match status" value="1"/>
</dbReference>
<keyword evidence="3" id="KW-0560">Oxidoreductase</keyword>
<dbReference type="Gene3D" id="3.40.50.720">
    <property type="entry name" value="NAD(P)-binding Rossmann-like Domain"/>
    <property type="match status" value="1"/>
</dbReference>
<keyword evidence="3" id="KW-0479">Metal-binding</keyword>
<evidence type="ECO:0000313" key="6">
    <source>
        <dbReference type="Proteomes" id="UP000095200"/>
    </source>
</evidence>
<dbReference type="SMART" id="SM00829">
    <property type="entry name" value="PKS_ER"/>
    <property type="match status" value="1"/>
</dbReference>
<dbReference type="STRING" id="1592317.DPF_0138"/>
<comment type="caution">
    <text evidence="5">The sequence shown here is derived from an EMBL/GenBank/DDBJ whole genome shotgun (WGS) entry which is preliminary data.</text>
</comment>
<reference evidence="6" key="1">
    <citation type="submission" date="2016-06" db="EMBL/GenBank/DDBJ databases">
        <title>Draft genome sequence of Desulfoplanes formicivorans strain Pf12B.</title>
        <authorList>
            <person name="Watanabe M."/>
            <person name="Kojima H."/>
            <person name="Fukui M."/>
        </authorList>
    </citation>
    <scope>NUCLEOTIDE SEQUENCE [LARGE SCALE GENOMIC DNA]</scope>
    <source>
        <strain evidence="6">Pf12B</strain>
    </source>
</reference>
<gene>
    <name evidence="5" type="ORF">DPF_0138</name>
</gene>
<dbReference type="Pfam" id="PF08240">
    <property type="entry name" value="ADH_N"/>
    <property type="match status" value="1"/>
</dbReference>
<dbReference type="Proteomes" id="UP000095200">
    <property type="component" value="Unassembled WGS sequence"/>
</dbReference>
<dbReference type="CDD" id="cd08252">
    <property type="entry name" value="AL_MDR"/>
    <property type="match status" value="1"/>
</dbReference>
<dbReference type="InterPro" id="IPR013149">
    <property type="entry name" value="ADH-like_C"/>
</dbReference>
<organism evidence="5 6">
    <name type="scientific">Desulfoplanes formicivorans</name>
    <dbReference type="NCBI Taxonomy" id="1592317"/>
    <lineage>
        <taxon>Bacteria</taxon>
        <taxon>Pseudomonadati</taxon>
        <taxon>Thermodesulfobacteriota</taxon>
        <taxon>Desulfovibrionia</taxon>
        <taxon>Desulfovibrionales</taxon>
        <taxon>Desulfoplanaceae</taxon>
        <taxon>Desulfoplanes</taxon>
    </lineage>
</organism>
<evidence type="ECO:0000256" key="1">
    <source>
        <dbReference type="ARBA" id="ARBA00010371"/>
    </source>
</evidence>
<keyword evidence="6" id="KW-1185">Reference proteome</keyword>
<dbReference type="RefSeq" id="WP_069856947.1">
    <property type="nucleotide sequence ID" value="NZ_BDFE01000004.1"/>
</dbReference>
<dbReference type="GO" id="GO:0008270">
    <property type="term" value="F:zinc ion binding"/>
    <property type="evidence" value="ECO:0007669"/>
    <property type="project" value="InterPro"/>
</dbReference>
<dbReference type="InterPro" id="IPR036291">
    <property type="entry name" value="NAD(P)-bd_dom_sf"/>
</dbReference>
<dbReference type="InterPro" id="IPR051603">
    <property type="entry name" value="Zinc-ADH_QOR/CCCR"/>
</dbReference>
<evidence type="ECO:0000256" key="3">
    <source>
        <dbReference type="RuleBase" id="RU364000"/>
    </source>
</evidence>
<dbReference type="InterPro" id="IPR013154">
    <property type="entry name" value="ADH-like_N"/>
</dbReference>
<dbReference type="Pfam" id="PF00107">
    <property type="entry name" value="ADH_zinc_N"/>
    <property type="match status" value="1"/>
</dbReference>
<comment type="similarity">
    <text evidence="1 3">Belongs to the zinc-containing alcohol dehydrogenase family. Quinone oxidoreductase subfamily.</text>
</comment>
<dbReference type="PANTHER" id="PTHR44154">
    <property type="entry name" value="QUINONE OXIDOREDUCTASE"/>
    <property type="match status" value="1"/>
</dbReference>
<dbReference type="NCBIfam" id="TIGR02817">
    <property type="entry name" value="adh_fam_1"/>
    <property type="match status" value="1"/>
</dbReference>
<evidence type="ECO:0000313" key="5">
    <source>
        <dbReference type="EMBL" id="GAU07456.1"/>
    </source>
</evidence>
<dbReference type="GO" id="GO:0016491">
    <property type="term" value="F:oxidoreductase activity"/>
    <property type="evidence" value="ECO:0007669"/>
    <property type="project" value="UniProtKB-KW"/>
</dbReference>
<dbReference type="AlphaFoldDB" id="A0A194AEB0"/>
<dbReference type="EMBL" id="BDFE01000004">
    <property type="protein sequence ID" value="GAU07456.1"/>
    <property type="molecule type" value="Genomic_DNA"/>
</dbReference>
<keyword evidence="2" id="KW-0521">NADP</keyword>
<dbReference type="SUPFAM" id="SSF50129">
    <property type="entry name" value="GroES-like"/>
    <property type="match status" value="1"/>
</dbReference>